<comment type="caution">
    <text evidence="1">The sequence shown here is derived from an EMBL/GenBank/DDBJ whole genome shotgun (WGS) entry which is preliminary data.</text>
</comment>
<protein>
    <submittedName>
        <fullName evidence="1">Uncharacterized protein</fullName>
    </submittedName>
</protein>
<proteinExistence type="predicted"/>
<accession>X1FUJ7</accession>
<organism evidence="1">
    <name type="scientific">marine sediment metagenome</name>
    <dbReference type="NCBI Taxonomy" id="412755"/>
    <lineage>
        <taxon>unclassified sequences</taxon>
        <taxon>metagenomes</taxon>
        <taxon>ecological metagenomes</taxon>
    </lineage>
</organism>
<dbReference type="EMBL" id="BARU01020460">
    <property type="protein sequence ID" value="GAH49331.1"/>
    <property type="molecule type" value="Genomic_DNA"/>
</dbReference>
<feature type="non-terminal residue" evidence="1">
    <location>
        <position position="1"/>
    </location>
</feature>
<name>X1FUJ7_9ZZZZ</name>
<gene>
    <name evidence="1" type="ORF">S03H2_33601</name>
</gene>
<dbReference type="AlphaFoldDB" id="X1FUJ7"/>
<evidence type="ECO:0000313" key="1">
    <source>
        <dbReference type="EMBL" id="GAH49331.1"/>
    </source>
</evidence>
<reference evidence="1" key="1">
    <citation type="journal article" date="2014" name="Front. Microbiol.">
        <title>High frequency of phylogenetically diverse reductive dehalogenase-homologous genes in deep subseafloor sedimentary metagenomes.</title>
        <authorList>
            <person name="Kawai M."/>
            <person name="Futagami T."/>
            <person name="Toyoda A."/>
            <person name="Takaki Y."/>
            <person name="Nishi S."/>
            <person name="Hori S."/>
            <person name="Arai W."/>
            <person name="Tsubouchi T."/>
            <person name="Morono Y."/>
            <person name="Uchiyama I."/>
            <person name="Ito T."/>
            <person name="Fujiyama A."/>
            <person name="Inagaki F."/>
            <person name="Takami H."/>
        </authorList>
    </citation>
    <scope>NUCLEOTIDE SEQUENCE</scope>
    <source>
        <strain evidence="1">Expedition CK06-06</strain>
    </source>
</reference>
<sequence length="220" mass="25687">QMILLKRQRNQVFDLIRSVGLEPYNFQWSTVKSEESIGLKVSQLNYRDSEYFFKFDFYEYSSYWIVFSPGSGRPVEKNLVAPEWESIPPYVSQWLAELKREVEEPDLWAHISEYRLPEGATPRDDTSNKPFAAFEVEQIEKSIREIGIFLREHYGESEGIEGKLDYLIEASKRMGRKDWLNICIGTLVTLGVTQAIQGEHIQHVWNLIRAALKGVVYFLQ</sequence>